<dbReference type="GO" id="GO:0033130">
    <property type="term" value="F:acetylcholine receptor binding"/>
    <property type="evidence" value="ECO:0007669"/>
    <property type="project" value="InterPro"/>
</dbReference>
<evidence type="ECO:0000256" key="1">
    <source>
        <dbReference type="ARBA" id="ARBA00007295"/>
    </source>
</evidence>
<dbReference type="InterPro" id="IPR013083">
    <property type="entry name" value="Znf_RING/FYVE/PHD"/>
</dbReference>
<dbReference type="InterPro" id="IPR019568">
    <property type="entry name" value="Rapsyn_myristoylation/link_N"/>
</dbReference>
<dbReference type="GO" id="GO:0031594">
    <property type="term" value="C:neuromuscular junction"/>
    <property type="evidence" value="ECO:0007669"/>
    <property type="project" value="TreeGrafter"/>
</dbReference>
<gene>
    <name evidence="10" type="ORF">TELCIR_00061</name>
</gene>
<dbReference type="PANTHER" id="PTHR46574:SF1">
    <property type="entry name" value="43 KDA RECEPTOR-ASSOCIATED PROTEIN OF THE SYNAPSE"/>
    <property type="match status" value="1"/>
</dbReference>
<evidence type="ECO:0000256" key="8">
    <source>
        <dbReference type="SAM" id="MobiDB-lite"/>
    </source>
</evidence>
<dbReference type="GO" id="GO:0008270">
    <property type="term" value="F:zinc ion binding"/>
    <property type="evidence" value="ECO:0007669"/>
    <property type="project" value="UniProtKB-KW"/>
</dbReference>
<dbReference type="GO" id="GO:0005737">
    <property type="term" value="C:cytoplasm"/>
    <property type="evidence" value="ECO:0007669"/>
    <property type="project" value="UniProtKB-ARBA"/>
</dbReference>
<dbReference type="OrthoDB" id="10040854at2759"/>
<dbReference type="PRINTS" id="PR00217">
    <property type="entry name" value="POSTSYNAPTIC"/>
</dbReference>
<dbReference type="InterPro" id="IPR001237">
    <property type="entry name" value="Postsynaptic"/>
</dbReference>
<dbReference type="SUPFAM" id="SSF57850">
    <property type="entry name" value="RING/U-box"/>
    <property type="match status" value="1"/>
</dbReference>
<dbReference type="GO" id="GO:1900075">
    <property type="term" value="P:positive regulation of neuromuscular synaptic transmission"/>
    <property type="evidence" value="ECO:0007669"/>
    <property type="project" value="TreeGrafter"/>
</dbReference>
<dbReference type="SMART" id="SM00028">
    <property type="entry name" value="TPR"/>
    <property type="match status" value="4"/>
</dbReference>
<dbReference type="Proteomes" id="UP000230423">
    <property type="component" value="Unassembled WGS sequence"/>
</dbReference>
<feature type="compositionally biased region" description="Basic and acidic residues" evidence="8">
    <location>
        <begin position="556"/>
        <end position="575"/>
    </location>
</feature>
<dbReference type="GO" id="GO:0005886">
    <property type="term" value="C:plasma membrane"/>
    <property type="evidence" value="ECO:0007669"/>
    <property type="project" value="TreeGrafter"/>
</dbReference>
<dbReference type="Pfam" id="PF10579">
    <property type="entry name" value="Rapsyn_N"/>
    <property type="match status" value="1"/>
</dbReference>
<evidence type="ECO:0000256" key="5">
    <source>
        <dbReference type="ARBA" id="ARBA00022803"/>
    </source>
</evidence>
<dbReference type="InterPro" id="IPR001841">
    <property type="entry name" value="Znf_RING"/>
</dbReference>
<name>A0A2G9V5Q0_TELCI</name>
<dbReference type="Gene3D" id="3.30.40.10">
    <property type="entry name" value="Zinc/RING finger domain, C3HC4 (zinc finger)"/>
    <property type="match status" value="1"/>
</dbReference>
<dbReference type="PROSITE" id="PS50089">
    <property type="entry name" value="ZF_RING_2"/>
    <property type="match status" value="1"/>
</dbReference>
<reference evidence="10 11" key="1">
    <citation type="submission" date="2015-09" db="EMBL/GenBank/DDBJ databases">
        <title>Draft genome of the parasitic nematode Teladorsagia circumcincta isolate WARC Sus (inbred).</title>
        <authorList>
            <person name="Mitreva M."/>
        </authorList>
    </citation>
    <scope>NUCLEOTIDE SEQUENCE [LARGE SCALE GENOMIC DNA]</scope>
    <source>
        <strain evidence="10 11">S</strain>
    </source>
</reference>
<feature type="region of interest" description="Disordered" evidence="8">
    <location>
        <begin position="538"/>
        <end position="630"/>
    </location>
</feature>
<dbReference type="PANTHER" id="PTHR46574">
    <property type="entry name" value="43 KDA RECEPTOR-ASSOCIATED PROTEIN OF THE SYNAPSE"/>
    <property type="match status" value="1"/>
</dbReference>
<dbReference type="GO" id="GO:0043495">
    <property type="term" value="F:protein-membrane adaptor activity"/>
    <property type="evidence" value="ECO:0007669"/>
    <property type="project" value="InterPro"/>
</dbReference>
<accession>A0A2G9V5Q0</accession>
<comment type="similarity">
    <text evidence="1">Belongs to the RAPsyn family.</text>
</comment>
<feature type="domain" description="RING-type" evidence="9">
    <location>
        <begin position="447"/>
        <end position="491"/>
    </location>
</feature>
<evidence type="ECO:0000313" key="11">
    <source>
        <dbReference type="Proteomes" id="UP000230423"/>
    </source>
</evidence>
<evidence type="ECO:0000313" key="10">
    <source>
        <dbReference type="EMBL" id="PIO77799.1"/>
    </source>
</evidence>
<dbReference type="CDD" id="cd16478">
    <property type="entry name" value="RING-H2_Rapsyn"/>
    <property type="match status" value="1"/>
</dbReference>
<proteinExistence type="inferred from homology"/>
<dbReference type="EMBL" id="KZ344986">
    <property type="protein sequence ID" value="PIO77799.1"/>
    <property type="molecule type" value="Genomic_DNA"/>
</dbReference>
<evidence type="ECO:0000256" key="7">
    <source>
        <dbReference type="PROSITE-ProRule" id="PRU00175"/>
    </source>
</evidence>
<dbReference type="InterPro" id="IPR019734">
    <property type="entry name" value="TPR_rpt"/>
</dbReference>
<evidence type="ECO:0000256" key="2">
    <source>
        <dbReference type="ARBA" id="ARBA00022723"/>
    </source>
</evidence>
<dbReference type="SUPFAM" id="SSF48452">
    <property type="entry name" value="TPR-like"/>
    <property type="match status" value="1"/>
</dbReference>
<evidence type="ECO:0000256" key="4">
    <source>
        <dbReference type="ARBA" id="ARBA00022771"/>
    </source>
</evidence>
<keyword evidence="4 7" id="KW-0863">Zinc-finger</keyword>
<keyword evidence="5" id="KW-0802">TPR repeat</keyword>
<dbReference type="AlphaFoldDB" id="A0A2G9V5Q0"/>
<dbReference type="InterPro" id="IPR001965">
    <property type="entry name" value="Znf_PHD"/>
</dbReference>
<dbReference type="InterPro" id="IPR052480">
    <property type="entry name" value="RAPsyn"/>
</dbReference>
<dbReference type="Pfam" id="PF13639">
    <property type="entry name" value="zf-RING_2"/>
    <property type="match status" value="1"/>
</dbReference>
<evidence type="ECO:0000256" key="3">
    <source>
        <dbReference type="ARBA" id="ARBA00022737"/>
    </source>
</evidence>
<evidence type="ECO:0000256" key="6">
    <source>
        <dbReference type="ARBA" id="ARBA00022833"/>
    </source>
</evidence>
<organism evidence="10 11">
    <name type="scientific">Teladorsagia circumcincta</name>
    <name type="common">Brown stomach worm</name>
    <name type="synonym">Ostertagia circumcincta</name>
    <dbReference type="NCBI Taxonomy" id="45464"/>
    <lineage>
        <taxon>Eukaryota</taxon>
        <taxon>Metazoa</taxon>
        <taxon>Ecdysozoa</taxon>
        <taxon>Nematoda</taxon>
        <taxon>Chromadorea</taxon>
        <taxon>Rhabditida</taxon>
        <taxon>Rhabditina</taxon>
        <taxon>Rhabditomorpha</taxon>
        <taxon>Strongyloidea</taxon>
        <taxon>Trichostrongylidae</taxon>
        <taxon>Teladorsagia</taxon>
    </lineage>
</organism>
<keyword evidence="2" id="KW-0479">Metal-binding</keyword>
<keyword evidence="11" id="KW-1185">Reference proteome</keyword>
<dbReference type="GO" id="GO:0007271">
    <property type="term" value="P:synaptic transmission, cholinergic"/>
    <property type="evidence" value="ECO:0007669"/>
    <property type="project" value="TreeGrafter"/>
</dbReference>
<sequence>MIDNGSSRLIGHVEIDWKIQRPDVAMHPNTTEQEVEQNELIGAVVSGASAVLSNCAPTPSDHIDKLSRAIYVFTEEDISSMTLFRSMGEFGRRTIPYYRPISMGQRAAKHNMQAGVRLYHQRHHAQAIHKWRHALNRLTNAEDRFITLGYLAQAYCDSGEFEAMLHYALQQMELANERHDEYMKSEAFLNLAKAYERLADFSKALSYGKASLQHPSMDPRTPGYAHLAIACAHLGFSQFQNCLEAFEQAMNVANETGDKLLELQICVGLGSLFTLLRCTILYHLSVALRMRGSLVEAKEACDEALQLASETGNRALHARCMCSLADIYRELGESEAKETLTKSWARYEEAYRVLRASQDRMGEVLVLASMAKSASESRSHYTGQCECQAIQLNKKCLDIARTLGCKHVMLKCHSRLAELYSQLNDEDSEEVARRAASQLTQEMELFCNFCGQRYGMKDESLQALRCSHVFHERCLHTFLLEREDQTCPKCRCRAILSDNISMRTPSICSTVDAQTPSTSQLPPTLSGAVRTPLIAAAAELGDTRPQSTLSRAVPRQAERDIDRLDRALDRMENRNDTSTLKKTKPPPPPRKPCCSKDGLPPSSVVSLPPPMPLSESGPLVFSRAPTITDV</sequence>
<dbReference type="Gene3D" id="1.25.40.10">
    <property type="entry name" value="Tetratricopeptide repeat domain"/>
    <property type="match status" value="2"/>
</dbReference>
<keyword evidence="6" id="KW-0862">Zinc</keyword>
<dbReference type="SMART" id="SM00184">
    <property type="entry name" value="RING"/>
    <property type="match status" value="1"/>
</dbReference>
<dbReference type="InterPro" id="IPR011990">
    <property type="entry name" value="TPR-like_helical_dom_sf"/>
</dbReference>
<keyword evidence="3" id="KW-0677">Repeat</keyword>
<protein>
    <submittedName>
        <fullName evidence="10">Tetratricopeptide repeat protein</fullName>
    </submittedName>
</protein>
<evidence type="ECO:0000259" key="9">
    <source>
        <dbReference type="PROSITE" id="PS50089"/>
    </source>
</evidence>
<dbReference type="SMART" id="SM00249">
    <property type="entry name" value="PHD"/>
    <property type="match status" value="1"/>
</dbReference>
<dbReference type="Pfam" id="PF13424">
    <property type="entry name" value="TPR_12"/>
    <property type="match status" value="1"/>
</dbReference>